<keyword evidence="6" id="KW-1185">Reference proteome</keyword>
<evidence type="ECO:0000256" key="3">
    <source>
        <dbReference type="SAM" id="SignalP"/>
    </source>
</evidence>
<dbReference type="PANTHER" id="PTHR40633:SF1">
    <property type="entry name" value="GPI ANCHORED SERINE-THREONINE RICH PROTEIN (AFU_ORTHOLOGUE AFUA_1G03630)"/>
    <property type="match status" value="1"/>
</dbReference>
<keyword evidence="1 3" id="KW-0732">Signal</keyword>
<evidence type="ECO:0000256" key="1">
    <source>
        <dbReference type="ARBA" id="ARBA00022729"/>
    </source>
</evidence>
<dbReference type="OrthoDB" id="2260257at2759"/>
<name>A0A1Y1YHY8_9FUNG</name>
<dbReference type="PANTHER" id="PTHR40633">
    <property type="entry name" value="MATRIX PROTEIN, PUTATIVE (AFU_ORTHOLOGUE AFUA_8G05410)-RELATED"/>
    <property type="match status" value="1"/>
</dbReference>
<feature type="compositionally biased region" description="Polar residues" evidence="2">
    <location>
        <begin position="111"/>
        <end position="127"/>
    </location>
</feature>
<feature type="domain" description="Yeast cell wall synthesis Kre9/Knh1-like N-terminal" evidence="4">
    <location>
        <begin position="16"/>
        <end position="107"/>
    </location>
</feature>
<dbReference type="InParanoid" id="A0A1Y1YHY8"/>
<organism evidence="5 6">
    <name type="scientific">Basidiobolus meristosporus CBS 931.73</name>
    <dbReference type="NCBI Taxonomy" id="1314790"/>
    <lineage>
        <taxon>Eukaryota</taxon>
        <taxon>Fungi</taxon>
        <taxon>Fungi incertae sedis</taxon>
        <taxon>Zoopagomycota</taxon>
        <taxon>Entomophthoromycotina</taxon>
        <taxon>Basidiobolomycetes</taxon>
        <taxon>Basidiobolales</taxon>
        <taxon>Basidiobolaceae</taxon>
        <taxon>Basidiobolus</taxon>
    </lineage>
</organism>
<protein>
    <recommendedName>
        <fullName evidence="4">Yeast cell wall synthesis Kre9/Knh1-like N-terminal domain-containing protein</fullName>
    </recommendedName>
</protein>
<feature type="region of interest" description="Disordered" evidence="2">
    <location>
        <begin position="111"/>
        <end position="166"/>
    </location>
</feature>
<feature type="signal peptide" evidence="3">
    <location>
        <begin position="1"/>
        <end position="20"/>
    </location>
</feature>
<evidence type="ECO:0000256" key="2">
    <source>
        <dbReference type="SAM" id="MobiDB-lite"/>
    </source>
</evidence>
<sequence>MYIISLLFLWDISITSPVEGTVWEPGKQILISWTTVPGLGPDPEKIDIALMVGPAIAMNVVTIVKSGVDTKSGSLSWRVPNELTPGNQYAIRAGENSNVKYSHYFDVKSSASTNSGKATRTKSSPNKSDGKGSPSTASSATAQASSSEGLPNVALQQPTKVGGSTSVVASVKPNSVAPREIIYPTYIMGILLFTTLLHFQ</sequence>
<proteinExistence type="predicted"/>
<dbReference type="Pfam" id="PF10342">
    <property type="entry name" value="Kre9_KNH"/>
    <property type="match status" value="1"/>
</dbReference>
<accession>A0A1Y1YHY8</accession>
<feature type="compositionally biased region" description="Polar residues" evidence="2">
    <location>
        <begin position="154"/>
        <end position="166"/>
    </location>
</feature>
<feature type="chain" id="PRO_5012033594" description="Yeast cell wall synthesis Kre9/Knh1-like N-terminal domain-containing protein" evidence="3">
    <location>
        <begin position="21"/>
        <end position="200"/>
    </location>
</feature>
<feature type="compositionally biased region" description="Low complexity" evidence="2">
    <location>
        <begin position="133"/>
        <end position="147"/>
    </location>
</feature>
<comment type="caution">
    <text evidence="5">The sequence shown here is derived from an EMBL/GenBank/DDBJ whole genome shotgun (WGS) entry which is preliminary data.</text>
</comment>
<evidence type="ECO:0000259" key="4">
    <source>
        <dbReference type="Pfam" id="PF10342"/>
    </source>
</evidence>
<dbReference type="Proteomes" id="UP000193498">
    <property type="component" value="Unassembled WGS sequence"/>
</dbReference>
<dbReference type="AlphaFoldDB" id="A0A1Y1YHY8"/>
<reference evidence="5 6" key="1">
    <citation type="submission" date="2016-07" db="EMBL/GenBank/DDBJ databases">
        <title>Pervasive Adenine N6-methylation of Active Genes in Fungi.</title>
        <authorList>
            <consortium name="DOE Joint Genome Institute"/>
            <person name="Mondo S.J."/>
            <person name="Dannebaum R.O."/>
            <person name="Kuo R.C."/>
            <person name="Labutti K."/>
            <person name="Haridas S."/>
            <person name="Kuo A."/>
            <person name="Salamov A."/>
            <person name="Ahrendt S.R."/>
            <person name="Lipzen A."/>
            <person name="Sullivan W."/>
            <person name="Andreopoulos W.B."/>
            <person name="Clum A."/>
            <person name="Lindquist E."/>
            <person name="Daum C."/>
            <person name="Ramamoorthy G.K."/>
            <person name="Gryganskyi A."/>
            <person name="Culley D."/>
            <person name="Magnuson J.K."/>
            <person name="James T.Y."/>
            <person name="O'Malley M.A."/>
            <person name="Stajich J.E."/>
            <person name="Spatafora J.W."/>
            <person name="Visel A."/>
            <person name="Grigoriev I.V."/>
        </authorList>
    </citation>
    <scope>NUCLEOTIDE SEQUENCE [LARGE SCALE GENOMIC DNA]</scope>
    <source>
        <strain evidence="5 6">CBS 931.73</strain>
    </source>
</reference>
<dbReference type="InterPro" id="IPR052982">
    <property type="entry name" value="SRP1/TIP1-like"/>
</dbReference>
<evidence type="ECO:0000313" key="5">
    <source>
        <dbReference type="EMBL" id="ORX97632.1"/>
    </source>
</evidence>
<dbReference type="EMBL" id="MCFE01000129">
    <property type="protein sequence ID" value="ORX97632.1"/>
    <property type="molecule type" value="Genomic_DNA"/>
</dbReference>
<dbReference type="InterPro" id="IPR018466">
    <property type="entry name" value="Kre9/Knh1-like_N"/>
</dbReference>
<gene>
    <name evidence="5" type="ORF">K493DRAFT_300353</name>
</gene>
<evidence type="ECO:0000313" key="6">
    <source>
        <dbReference type="Proteomes" id="UP000193498"/>
    </source>
</evidence>